<dbReference type="STRING" id="1291379.TPE_2375"/>
<dbReference type="EMBL" id="CP004120">
    <property type="protein sequence ID" value="AGT44849.1"/>
    <property type="molecule type" value="Genomic_DNA"/>
</dbReference>
<feature type="compositionally biased region" description="Basic residues" evidence="2">
    <location>
        <begin position="346"/>
        <end position="358"/>
    </location>
</feature>
<dbReference type="InterPro" id="IPR001509">
    <property type="entry name" value="Epimerase_deHydtase"/>
</dbReference>
<dbReference type="PANTHER" id="PTHR42687:SF1">
    <property type="entry name" value="L-THREONINE 3-DEHYDROGENASE, MITOCHONDRIAL"/>
    <property type="match status" value="1"/>
</dbReference>
<name>S6A928_9SPIR</name>
<evidence type="ECO:0000256" key="1">
    <source>
        <dbReference type="ARBA" id="ARBA00007637"/>
    </source>
</evidence>
<evidence type="ECO:0000256" key="2">
    <source>
        <dbReference type="SAM" id="MobiDB-lite"/>
    </source>
</evidence>
<dbReference type="PATRIC" id="fig|1291379.3.peg.2347"/>
<dbReference type="GO" id="GO:0008743">
    <property type="term" value="F:L-threonine 3-dehydrogenase activity"/>
    <property type="evidence" value="ECO:0007669"/>
    <property type="project" value="UniProtKB-EC"/>
</dbReference>
<dbReference type="InterPro" id="IPR051225">
    <property type="entry name" value="NAD(P)_epim/dehydratase"/>
</dbReference>
<evidence type="ECO:0000259" key="3">
    <source>
        <dbReference type="Pfam" id="PF01370"/>
    </source>
</evidence>
<feature type="region of interest" description="Disordered" evidence="2">
    <location>
        <begin position="326"/>
        <end position="358"/>
    </location>
</feature>
<dbReference type="Gene3D" id="3.40.50.720">
    <property type="entry name" value="NAD(P)-binding Rossmann-like Domain"/>
    <property type="match status" value="1"/>
</dbReference>
<dbReference type="GO" id="GO:0006567">
    <property type="term" value="P:L-threonine catabolic process"/>
    <property type="evidence" value="ECO:0007669"/>
    <property type="project" value="TreeGrafter"/>
</dbReference>
<feature type="domain" description="NAD-dependent epimerase/dehydratase" evidence="3">
    <location>
        <begin position="6"/>
        <end position="243"/>
    </location>
</feature>
<dbReference type="AlphaFoldDB" id="S6A928"/>
<dbReference type="Proteomes" id="UP000015620">
    <property type="component" value="Chromosome"/>
</dbReference>
<dbReference type="PANTHER" id="PTHR42687">
    <property type="entry name" value="L-THREONINE 3-DEHYDROGENASE"/>
    <property type="match status" value="1"/>
</dbReference>
<dbReference type="KEGG" id="tped:TPE_2375"/>
<dbReference type="HOGENOM" id="CLU_007383_19_1_12"/>
<dbReference type="GeneID" id="301090824"/>
<comment type="similarity">
    <text evidence="1">Belongs to the NAD(P)-dependent epimerase/dehydratase family.</text>
</comment>
<evidence type="ECO:0000313" key="5">
    <source>
        <dbReference type="Proteomes" id="UP000015620"/>
    </source>
</evidence>
<protein>
    <submittedName>
        <fullName evidence="4">Threonine dehydrogenase</fullName>
        <ecNumber evidence="4">1.1.1.103</ecNumber>
    </submittedName>
</protein>
<evidence type="ECO:0000313" key="4">
    <source>
        <dbReference type="EMBL" id="AGT44849.1"/>
    </source>
</evidence>
<accession>S6A928</accession>
<dbReference type="RefSeq" id="WP_020966145.1">
    <property type="nucleotide sequence ID" value="NC_022097.1"/>
</dbReference>
<feature type="compositionally biased region" description="Low complexity" evidence="2">
    <location>
        <begin position="336"/>
        <end position="345"/>
    </location>
</feature>
<dbReference type="FunFam" id="3.40.50.720:FF:000077">
    <property type="entry name" value="L-threonine 3-dehydrogenase, mitochondrial"/>
    <property type="match status" value="1"/>
</dbReference>
<dbReference type="OrthoDB" id="9779902at2"/>
<keyword evidence="5" id="KW-1185">Reference proteome</keyword>
<dbReference type="CDD" id="cd05272">
    <property type="entry name" value="TDH_SDR_e"/>
    <property type="match status" value="1"/>
</dbReference>
<gene>
    <name evidence="4" type="primary">kbl</name>
    <name evidence="4" type="ORF">TPE_2375</name>
</gene>
<keyword evidence="4" id="KW-0560">Oxidoreductase</keyword>
<sequence length="358" mass="39660">MNKRKILVTGSLGQIGSELVMYLRKEYGNDNVIASDIEKKDVPKVIGSGPFEKLDVLKANKTLEICKKYGVNTVIHLAALLSAVAEKNPKLAYDINMNGLYNMLEIAREQNYTLFVPSSIAAFGPSTPADKTPQDTIQRPTSMYGVTKVAGELLCDYYHKKFGVDTRGVRFPGLISYEALPGGGTTDYAVHIYYEALKNNAYTSFIKKGTLMDMMYMPDALMAIHKLLEADAAKLKHRNAFNITAMSFAPETIAAEIKKHLPKFKISYDVDPVRQAIANSWPNSLDDSCAKKEWGWKPKYNLETMTKDMLEQLSKKLNIELPAASKPAVSVKTKTDASVTSAKKTASPKKPKTSKSKK</sequence>
<proteinExistence type="inferred from homology"/>
<reference evidence="4 5" key="1">
    <citation type="journal article" date="2013" name="PLoS ONE">
        <title>Genome-Wide Relatedness of Treponema pedis, from Gingiva and Necrotic Skin Lesions of Pigs, with the Human Oral Pathogen Treponema denticola.</title>
        <authorList>
            <person name="Svartstrom O."/>
            <person name="Mushtaq M."/>
            <person name="Pringle M."/>
            <person name="Segerman B."/>
        </authorList>
    </citation>
    <scope>NUCLEOTIDE SEQUENCE [LARGE SCALE GENOMIC DNA]</scope>
    <source>
        <strain evidence="4">T A4</strain>
    </source>
</reference>
<dbReference type="SUPFAM" id="SSF51735">
    <property type="entry name" value="NAD(P)-binding Rossmann-fold domains"/>
    <property type="match status" value="1"/>
</dbReference>
<dbReference type="EC" id="1.1.1.103" evidence="4"/>
<dbReference type="Pfam" id="PF01370">
    <property type="entry name" value="Epimerase"/>
    <property type="match status" value="1"/>
</dbReference>
<organism evidence="4 5">
    <name type="scientific">Treponema pedis str. T A4</name>
    <dbReference type="NCBI Taxonomy" id="1291379"/>
    <lineage>
        <taxon>Bacteria</taxon>
        <taxon>Pseudomonadati</taxon>
        <taxon>Spirochaetota</taxon>
        <taxon>Spirochaetia</taxon>
        <taxon>Spirochaetales</taxon>
        <taxon>Treponemataceae</taxon>
        <taxon>Treponema</taxon>
    </lineage>
</organism>
<dbReference type="InterPro" id="IPR036291">
    <property type="entry name" value="NAD(P)-bd_dom_sf"/>
</dbReference>